<dbReference type="Pfam" id="PF00795">
    <property type="entry name" value="CN_hydrolase"/>
    <property type="match status" value="1"/>
</dbReference>
<dbReference type="PROSITE" id="PS50263">
    <property type="entry name" value="CN_HYDROLASE"/>
    <property type="match status" value="1"/>
</dbReference>
<dbReference type="RefSeq" id="WP_130648934.1">
    <property type="nucleotide sequence ID" value="NZ_BMHA01000010.1"/>
</dbReference>
<proteinExistence type="predicted"/>
<reference evidence="2" key="2">
    <citation type="submission" date="2020-09" db="EMBL/GenBank/DDBJ databases">
        <authorList>
            <person name="Sun Q."/>
            <person name="Zhou Y."/>
        </authorList>
    </citation>
    <scope>NUCLEOTIDE SEQUENCE</scope>
    <source>
        <strain evidence="2">CGMCC 1.14988</strain>
    </source>
</reference>
<dbReference type="InterPro" id="IPR003010">
    <property type="entry name" value="C-N_Hydrolase"/>
</dbReference>
<dbReference type="Proteomes" id="UP000650511">
    <property type="component" value="Unassembled WGS sequence"/>
</dbReference>
<keyword evidence="3" id="KW-1185">Reference proteome</keyword>
<dbReference type="GO" id="GO:0106008">
    <property type="term" value="F:2-oxoglutaramate amidase activity"/>
    <property type="evidence" value="ECO:0007669"/>
    <property type="project" value="TreeGrafter"/>
</dbReference>
<dbReference type="EMBL" id="BMHA01000010">
    <property type="protein sequence ID" value="GGI07930.1"/>
    <property type="molecule type" value="Genomic_DNA"/>
</dbReference>
<name>A0A8J3AGL8_9ACTN</name>
<dbReference type="PANTHER" id="PTHR47799">
    <property type="entry name" value="OMEGA-AMIDASE YAFV"/>
    <property type="match status" value="1"/>
</dbReference>
<dbReference type="PANTHER" id="PTHR47799:SF1">
    <property type="entry name" value="OMEGA-AMIDASE YAFV"/>
    <property type="match status" value="1"/>
</dbReference>
<keyword evidence="2" id="KW-0378">Hydrolase</keyword>
<protein>
    <submittedName>
        <fullName evidence="2">Carbon-nitrogen hydrolase</fullName>
    </submittedName>
</protein>
<gene>
    <name evidence="2" type="ORF">GCM10011354_26540</name>
</gene>
<dbReference type="Gene3D" id="3.60.110.10">
    <property type="entry name" value="Carbon-nitrogen hydrolase"/>
    <property type="match status" value="1"/>
</dbReference>
<dbReference type="InterPro" id="IPR052737">
    <property type="entry name" value="Omega-amidase_YafV"/>
</dbReference>
<accession>A0A8J3AGL8</accession>
<dbReference type="OrthoDB" id="9811121at2"/>
<dbReference type="GO" id="GO:0050152">
    <property type="term" value="F:omega-amidase activity"/>
    <property type="evidence" value="ECO:0007669"/>
    <property type="project" value="TreeGrafter"/>
</dbReference>
<reference evidence="2" key="1">
    <citation type="journal article" date="2014" name="Int. J. Syst. Evol. Microbiol.">
        <title>Complete genome sequence of Corynebacterium casei LMG S-19264T (=DSM 44701T), isolated from a smear-ripened cheese.</title>
        <authorList>
            <consortium name="US DOE Joint Genome Institute (JGI-PGF)"/>
            <person name="Walter F."/>
            <person name="Albersmeier A."/>
            <person name="Kalinowski J."/>
            <person name="Ruckert C."/>
        </authorList>
    </citation>
    <scope>NUCLEOTIDE SEQUENCE</scope>
    <source>
        <strain evidence="2">CGMCC 1.14988</strain>
    </source>
</reference>
<dbReference type="AlphaFoldDB" id="A0A8J3AGL8"/>
<evidence type="ECO:0000313" key="2">
    <source>
        <dbReference type="EMBL" id="GGI07930.1"/>
    </source>
</evidence>
<evidence type="ECO:0000313" key="3">
    <source>
        <dbReference type="Proteomes" id="UP000650511"/>
    </source>
</evidence>
<dbReference type="InterPro" id="IPR036526">
    <property type="entry name" value="C-N_Hydrolase_sf"/>
</dbReference>
<dbReference type="SUPFAM" id="SSF56317">
    <property type="entry name" value="Carbon-nitrogen hydrolase"/>
    <property type="match status" value="1"/>
</dbReference>
<evidence type="ECO:0000259" key="1">
    <source>
        <dbReference type="PROSITE" id="PS50263"/>
    </source>
</evidence>
<sequence length="254" mass="27855">MRIAAVQHDIVWEDREATLRALDGRVAAAAAGGARLVAFSEMFATGFSMNTHTTAEPLDGPIATWMAEQASRHDVWVAGSLALQAEEHDLPVNALLLVSPDGRHHRYDKIQPFRYAGEHERFAAGKAPLTVDVEGVRLGLFVCYDLRFADEFWAVARDTDAYLVVANWPAARRHHWRTLLDARAIENQAYVVGVNRVGEGGGLRYTGDSRVVDPLGETLVSAAGSETVLFADLDPAVVARVRTDLPFLPDRRTG</sequence>
<comment type="caution">
    <text evidence="2">The sequence shown here is derived from an EMBL/GenBank/DDBJ whole genome shotgun (WGS) entry which is preliminary data.</text>
</comment>
<feature type="domain" description="CN hydrolase" evidence="1">
    <location>
        <begin position="1"/>
        <end position="235"/>
    </location>
</feature>
<organism evidence="2 3">
    <name type="scientific">Egicoccus halophilus</name>
    <dbReference type="NCBI Taxonomy" id="1670830"/>
    <lineage>
        <taxon>Bacteria</taxon>
        <taxon>Bacillati</taxon>
        <taxon>Actinomycetota</taxon>
        <taxon>Nitriliruptoria</taxon>
        <taxon>Egicoccales</taxon>
        <taxon>Egicoccaceae</taxon>
        <taxon>Egicoccus</taxon>
    </lineage>
</organism>